<keyword evidence="3" id="KW-1185">Reference proteome</keyword>
<evidence type="ECO:0000313" key="3">
    <source>
        <dbReference type="Proteomes" id="UP001201812"/>
    </source>
</evidence>
<evidence type="ECO:0000256" key="1">
    <source>
        <dbReference type="SAM" id="MobiDB-lite"/>
    </source>
</evidence>
<proteinExistence type="predicted"/>
<dbReference type="AlphaFoldDB" id="A0AAD4NB29"/>
<name>A0AAD4NB29_9BILA</name>
<gene>
    <name evidence="2" type="ORF">DdX_04178</name>
</gene>
<dbReference type="EMBL" id="JAKKPZ010000004">
    <property type="protein sequence ID" value="KAI1721891.1"/>
    <property type="molecule type" value="Genomic_DNA"/>
</dbReference>
<sequence>MFIGRTYVATHVYGTLMMLEGRTILQGSAVKKRKFKEQHAQLLHFNKATKAMSEKADSPKQNGSIKRKSGKSNNEDGSKIANKVILLPGDSGVPGAAPEFQLVLCRDQQPKPQMPIETRSRSRARKNAEPQPPVDAKRNRKNTSPVLEKIVTDDDALYAGCASRSVKVPAKKPKQSKPKVSMETCGRPKARKNAEPQLPVDAKRSLKDSSHVQEKIVADDDALYAGCASRSYKVPAKTHFRPLNDNEKWQKENCKPNTEITKHRNNERNVPCEGSGSIAGLVQNQVAFKERSQKRKHVSGTTAELNDTIRQILLPRYRTTSNGINAEKLIGMVSYAIVKDYQLKASLKSYSMPLELIAAAFNSCNRHMDLVNVTLRKPEESAKQYSICIGPEQIWGGGSDCADRLIWG</sequence>
<feature type="region of interest" description="Disordered" evidence="1">
    <location>
        <begin position="47"/>
        <end position="77"/>
    </location>
</feature>
<feature type="region of interest" description="Disordered" evidence="1">
    <location>
        <begin position="169"/>
        <end position="196"/>
    </location>
</feature>
<reference evidence="2" key="1">
    <citation type="submission" date="2022-01" db="EMBL/GenBank/DDBJ databases">
        <title>Genome Sequence Resource for Two Populations of Ditylenchus destructor, the Migratory Endoparasitic Phytonematode.</title>
        <authorList>
            <person name="Zhang H."/>
            <person name="Lin R."/>
            <person name="Xie B."/>
        </authorList>
    </citation>
    <scope>NUCLEOTIDE SEQUENCE</scope>
    <source>
        <strain evidence="2">BazhouSP</strain>
    </source>
</reference>
<evidence type="ECO:0000313" key="2">
    <source>
        <dbReference type="EMBL" id="KAI1721891.1"/>
    </source>
</evidence>
<organism evidence="2 3">
    <name type="scientific">Ditylenchus destructor</name>
    <dbReference type="NCBI Taxonomy" id="166010"/>
    <lineage>
        <taxon>Eukaryota</taxon>
        <taxon>Metazoa</taxon>
        <taxon>Ecdysozoa</taxon>
        <taxon>Nematoda</taxon>
        <taxon>Chromadorea</taxon>
        <taxon>Rhabditida</taxon>
        <taxon>Tylenchina</taxon>
        <taxon>Tylenchomorpha</taxon>
        <taxon>Sphaerularioidea</taxon>
        <taxon>Anguinidae</taxon>
        <taxon>Anguininae</taxon>
        <taxon>Ditylenchus</taxon>
    </lineage>
</organism>
<comment type="caution">
    <text evidence="2">The sequence shown here is derived from an EMBL/GenBank/DDBJ whole genome shotgun (WGS) entry which is preliminary data.</text>
</comment>
<accession>A0AAD4NB29</accession>
<feature type="region of interest" description="Disordered" evidence="1">
    <location>
        <begin position="104"/>
        <end position="147"/>
    </location>
</feature>
<protein>
    <submittedName>
        <fullName evidence="2">Uncharacterized protein</fullName>
    </submittedName>
</protein>
<dbReference type="Proteomes" id="UP001201812">
    <property type="component" value="Unassembled WGS sequence"/>
</dbReference>